<evidence type="ECO:0000313" key="2">
    <source>
        <dbReference type="Proteomes" id="UP000018211"/>
    </source>
</evidence>
<sequence length="85" mass="9515">MRADVKSRVTFPEDISVTIAEVKISGMFGGSQSVVTFRCTSGSNSPYFLSVMIYKYLVAQKPSFLICGFSLKPNFLLVFQSFDQR</sequence>
<protein>
    <submittedName>
        <fullName evidence="1">Uncharacterized protein</fullName>
    </submittedName>
</protein>
<dbReference type="Proteomes" id="UP000018211">
    <property type="component" value="Unassembled WGS sequence"/>
</dbReference>
<organism evidence="1 2">
    <name type="scientific">Vibrio nigripulchritudo SOn1</name>
    <dbReference type="NCBI Taxonomy" id="1238450"/>
    <lineage>
        <taxon>Bacteria</taxon>
        <taxon>Pseudomonadati</taxon>
        <taxon>Pseudomonadota</taxon>
        <taxon>Gammaproteobacteria</taxon>
        <taxon>Vibrionales</taxon>
        <taxon>Vibrionaceae</taxon>
        <taxon>Vibrio</taxon>
    </lineage>
</organism>
<gene>
    <name evidence="1" type="ORF">VIBNISOn1_1080003</name>
</gene>
<dbReference type="EMBL" id="CAOF01000011">
    <property type="protein sequence ID" value="CCO44286.1"/>
    <property type="molecule type" value="Genomic_DNA"/>
</dbReference>
<name>A0AAV2VIC5_9VIBR</name>
<dbReference type="AlphaFoldDB" id="A0AAV2VIC5"/>
<comment type="caution">
    <text evidence="1">The sequence shown here is derived from an EMBL/GenBank/DDBJ whole genome shotgun (WGS) entry which is preliminary data.</text>
</comment>
<reference evidence="1 2" key="1">
    <citation type="journal article" date="2013" name="ISME J.">
        <title>Comparative genomics of pathogenic lineages of Vibrio nigripulchritudo identifies virulence-associated traits.</title>
        <authorList>
            <person name="Goudenege D."/>
            <person name="Labreuche Y."/>
            <person name="Krin E."/>
            <person name="Ansquer D."/>
            <person name="Mangenot S."/>
            <person name="Calteau A."/>
            <person name="Medigue C."/>
            <person name="Mazel D."/>
            <person name="Polz M.F."/>
            <person name="Le Roux F."/>
        </authorList>
    </citation>
    <scope>NUCLEOTIDE SEQUENCE [LARGE SCALE GENOMIC DNA]</scope>
    <source>
        <strain evidence="1 2">SOn1</strain>
    </source>
</reference>
<accession>A0AAV2VIC5</accession>
<proteinExistence type="predicted"/>
<evidence type="ECO:0000313" key="1">
    <source>
        <dbReference type="EMBL" id="CCO44286.1"/>
    </source>
</evidence>